<reference evidence="1" key="1">
    <citation type="submission" date="2023-08" db="EMBL/GenBank/DDBJ databases">
        <authorList>
            <person name="Alioto T."/>
            <person name="Alioto T."/>
            <person name="Gomez Garrido J."/>
        </authorList>
    </citation>
    <scope>NUCLEOTIDE SEQUENCE</scope>
</reference>
<dbReference type="Proteomes" id="UP001178508">
    <property type="component" value="Chromosome 10"/>
</dbReference>
<accession>A0AAV1FX36</accession>
<keyword evidence="2" id="KW-1185">Reference proteome</keyword>
<dbReference type="EMBL" id="OY660873">
    <property type="protein sequence ID" value="CAJ1065434.1"/>
    <property type="molecule type" value="Genomic_DNA"/>
</dbReference>
<gene>
    <name evidence="1" type="ORF">XNOV1_A016955</name>
</gene>
<organism evidence="1 2">
    <name type="scientific">Xyrichtys novacula</name>
    <name type="common">Pearly razorfish</name>
    <name type="synonym">Hemipteronotus novacula</name>
    <dbReference type="NCBI Taxonomy" id="13765"/>
    <lineage>
        <taxon>Eukaryota</taxon>
        <taxon>Metazoa</taxon>
        <taxon>Chordata</taxon>
        <taxon>Craniata</taxon>
        <taxon>Vertebrata</taxon>
        <taxon>Euteleostomi</taxon>
        <taxon>Actinopterygii</taxon>
        <taxon>Neopterygii</taxon>
        <taxon>Teleostei</taxon>
        <taxon>Neoteleostei</taxon>
        <taxon>Acanthomorphata</taxon>
        <taxon>Eupercaria</taxon>
        <taxon>Labriformes</taxon>
        <taxon>Labridae</taxon>
        <taxon>Xyrichtys</taxon>
    </lineage>
</organism>
<dbReference type="AlphaFoldDB" id="A0AAV1FX36"/>
<protein>
    <submittedName>
        <fullName evidence="1">Uncharacterized protein LOC112144321</fullName>
    </submittedName>
</protein>
<sequence>MARLGISPPPAFLQSPGVSTVPFEAWIRMFDNYVLALADKMGDKRNSALLIHTVGAEAQRIFHTLPEIGVSDEDALKTFFCAKTERCRGVEQVSPESPTSW</sequence>
<proteinExistence type="predicted"/>
<evidence type="ECO:0000313" key="2">
    <source>
        <dbReference type="Proteomes" id="UP001178508"/>
    </source>
</evidence>
<name>A0AAV1FX36_XYRNO</name>
<evidence type="ECO:0000313" key="1">
    <source>
        <dbReference type="EMBL" id="CAJ1065434.1"/>
    </source>
</evidence>